<organism evidence="1 2">
    <name type="scientific">Emticicia soli</name>
    <dbReference type="NCBI Taxonomy" id="2027878"/>
    <lineage>
        <taxon>Bacteria</taxon>
        <taxon>Pseudomonadati</taxon>
        <taxon>Bacteroidota</taxon>
        <taxon>Cytophagia</taxon>
        <taxon>Cytophagales</taxon>
        <taxon>Leadbetterellaceae</taxon>
        <taxon>Emticicia</taxon>
    </lineage>
</organism>
<accession>A0ABW5JD72</accession>
<dbReference type="Proteomes" id="UP001597510">
    <property type="component" value="Unassembled WGS sequence"/>
</dbReference>
<reference evidence="2" key="1">
    <citation type="journal article" date="2019" name="Int. J. Syst. Evol. Microbiol.">
        <title>The Global Catalogue of Microorganisms (GCM) 10K type strain sequencing project: providing services to taxonomists for standard genome sequencing and annotation.</title>
        <authorList>
            <consortium name="The Broad Institute Genomics Platform"/>
            <consortium name="The Broad Institute Genome Sequencing Center for Infectious Disease"/>
            <person name="Wu L."/>
            <person name="Ma J."/>
        </authorList>
    </citation>
    <scope>NUCLEOTIDE SEQUENCE [LARGE SCALE GENOMIC DNA]</scope>
    <source>
        <strain evidence="2">KCTC 52344</strain>
    </source>
</reference>
<evidence type="ECO:0000313" key="1">
    <source>
        <dbReference type="EMBL" id="MFD2522696.1"/>
    </source>
</evidence>
<name>A0ABW5JD72_9BACT</name>
<keyword evidence="2" id="KW-1185">Reference proteome</keyword>
<dbReference type="RefSeq" id="WP_340237750.1">
    <property type="nucleotide sequence ID" value="NZ_JBBEWC010000008.1"/>
</dbReference>
<sequence>MIEVFITDIQTQMQADSMLEILKKSFPELKFNFDLSSSDAPFPCGNNILRAEGAMINAESIIATLNKSAFKCEVLEDKICV</sequence>
<evidence type="ECO:0000313" key="2">
    <source>
        <dbReference type="Proteomes" id="UP001597510"/>
    </source>
</evidence>
<comment type="caution">
    <text evidence="1">The sequence shown here is derived from an EMBL/GenBank/DDBJ whole genome shotgun (WGS) entry which is preliminary data.</text>
</comment>
<dbReference type="EMBL" id="JBHULC010000021">
    <property type="protein sequence ID" value="MFD2522696.1"/>
    <property type="molecule type" value="Genomic_DNA"/>
</dbReference>
<protein>
    <submittedName>
        <fullName evidence="1">Uncharacterized protein</fullName>
    </submittedName>
</protein>
<gene>
    <name evidence="1" type="ORF">ACFSR2_17490</name>
</gene>
<proteinExistence type="predicted"/>